<evidence type="ECO:0000256" key="5">
    <source>
        <dbReference type="SAM" id="MobiDB-lite"/>
    </source>
</evidence>
<feature type="domain" description="CENP-V/GFA" evidence="6">
    <location>
        <begin position="34"/>
        <end position="175"/>
    </location>
</feature>
<evidence type="ECO:0000313" key="7">
    <source>
        <dbReference type="EMBL" id="TDL19110.1"/>
    </source>
</evidence>
<sequence length="195" mass="22438">MDHQHKVGLKDDLSRLTRPPYSKPDPKDERLAKYKGNCFCGSVEFELFDDPLDASYCHCRDCQRLHGAPYQWAAIFHKTDMHFTKGQEDLIFYSVPTKATEYVLPVKISCAVCHGPIADEGRRMMLVFPELVQFDFNLLPGPFRATHHMFYGSRVEDVHDDIPKFLGKKGECPFEGESKGPESIDKLTKWRTEHS</sequence>
<evidence type="ECO:0000256" key="4">
    <source>
        <dbReference type="ARBA" id="ARBA00023239"/>
    </source>
</evidence>
<evidence type="ECO:0000256" key="2">
    <source>
        <dbReference type="ARBA" id="ARBA00022723"/>
    </source>
</evidence>
<protein>
    <recommendedName>
        <fullName evidence="6">CENP-V/GFA domain-containing protein</fullName>
    </recommendedName>
</protein>
<dbReference type="SUPFAM" id="SSF51316">
    <property type="entry name" value="Mss4-like"/>
    <property type="match status" value="1"/>
</dbReference>
<feature type="region of interest" description="Disordered" evidence="5">
    <location>
        <begin position="1"/>
        <end position="26"/>
    </location>
</feature>
<dbReference type="PROSITE" id="PS51891">
    <property type="entry name" value="CENP_V_GFA"/>
    <property type="match status" value="1"/>
</dbReference>
<accession>A0A4Y7PX51</accession>
<comment type="similarity">
    <text evidence="1">Belongs to the Gfa family.</text>
</comment>
<dbReference type="InterPro" id="IPR006913">
    <property type="entry name" value="CENP-V/GFA"/>
</dbReference>
<evidence type="ECO:0000256" key="3">
    <source>
        <dbReference type="ARBA" id="ARBA00022833"/>
    </source>
</evidence>
<keyword evidence="3" id="KW-0862">Zinc</keyword>
<evidence type="ECO:0000256" key="1">
    <source>
        <dbReference type="ARBA" id="ARBA00005495"/>
    </source>
</evidence>
<gene>
    <name evidence="7" type="ORF">BD410DRAFT_900446</name>
</gene>
<keyword evidence="2" id="KW-0479">Metal-binding</keyword>
<evidence type="ECO:0000313" key="8">
    <source>
        <dbReference type="Proteomes" id="UP000294933"/>
    </source>
</evidence>
<reference evidence="7 8" key="1">
    <citation type="submission" date="2018-06" db="EMBL/GenBank/DDBJ databases">
        <title>A transcriptomic atlas of mushroom development highlights an independent origin of complex multicellularity.</title>
        <authorList>
            <consortium name="DOE Joint Genome Institute"/>
            <person name="Krizsan K."/>
            <person name="Almasi E."/>
            <person name="Merenyi Z."/>
            <person name="Sahu N."/>
            <person name="Viragh M."/>
            <person name="Koszo T."/>
            <person name="Mondo S."/>
            <person name="Kiss B."/>
            <person name="Balint B."/>
            <person name="Kues U."/>
            <person name="Barry K."/>
            <person name="Hegedus J.C."/>
            <person name="Henrissat B."/>
            <person name="Johnson J."/>
            <person name="Lipzen A."/>
            <person name="Ohm R."/>
            <person name="Nagy I."/>
            <person name="Pangilinan J."/>
            <person name="Yan J."/>
            <person name="Xiong Y."/>
            <person name="Grigoriev I.V."/>
            <person name="Hibbett D.S."/>
            <person name="Nagy L.G."/>
        </authorList>
    </citation>
    <scope>NUCLEOTIDE SEQUENCE [LARGE SCALE GENOMIC DNA]</scope>
    <source>
        <strain evidence="7 8">SZMC22713</strain>
    </source>
</reference>
<dbReference type="STRING" id="50990.A0A4Y7PX51"/>
<feature type="region of interest" description="Disordered" evidence="5">
    <location>
        <begin position="173"/>
        <end position="195"/>
    </location>
</feature>
<proteinExistence type="inferred from homology"/>
<dbReference type="EMBL" id="ML170200">
    <property type="protein sequence ID" value="TDL19110.1"/>
    <property type="molecule type" value="Genomic_DNA"/>
</dbReference>
<dbReference type="Proteomes" id="UP000294933">
    <property type="component" value="Unassembled WGS sequence"/>
</dbReference>
<evidence type="ECO:0000259" key="6">
    <source>
        <dbReference type="PROSITE" id="PS51891"/>
    </source>
</evidence>
<dbReference type="PANTHER" id="PTHR33337">
    <property type="entry name" value="GFA DOMAIN-CONTAINING PROTEIN"/>
    <property type="match status" value="1"/>
</dbReference>
<keyword evidence="4" id="KW-0456">Lyase</keyword>
<feature type="compositionally biased region" description="Basic and acidic residues" evidence="5">
    <location>
        <begin position="1"/>
        <end position="15"/>
    </location>
</feature>
<name>A0A4Y7PX51_9AGAM</name>
<organism evidence="7 8">
    <name type="scientific">Rickenella mellea</name>
    <dbReference type="NCBI Taxonomy" id="50990"/>
    <lineage>
        <taxon>Eukaryota</taxon>
        <taxon>Fungi</taxon>
        <taxon>Dikarya</taxon>
        <taxon>Basidiomycota</taxon>
        <taxon>Agaricomycotina</taxon>
        <taxon>Agaricomycetes</taxon>
        <taxon>Hymenochaetales</taxon>
        <taxon>Rickenellaceae</taxon>
        <taxon>Rickenella</taxon>
    </lineage>
</organism>
<keyword evidence="8" id="KW-1185">Reference proteome</keyword>
<dbReference type="OrthoDB" id="9970124at2759"/>
<dbReference type="PANTHER" id="PTHR33337:SF40">
    <property type="entry name" value="CENP-V_GFA DOMAIN-CONTAINING PROTEIN-RELATED"/>
    <property type="match status" value="1"/>
</dbReference>
<dbReference type="VEuPathDB" id="FungiDB:BD410DRAFT_900446"/>
<dbReference type="Gene3D" id="3.90.1590.10">
    <property type="entry name" value="glutathione-dependent formaldehyde- activating enzyme (gfa)"/>
    <property type="match status" value="1"/>
</dbReference>
<dbReference type="GO" id="GO:0046872">
    <property type="term" value="F:metal ion binding"/>
    <property type="evidence" value="ECO:0007669"/>
    <property type="project" value="UniProtKB-KW"/>
</dbReference>
<dbReference type="Pfam" id="PF04828">
    <property type="entry name" value="GFA"/>
    <property type="match status" value="1"/>
</dbReference>
<dbReference type="InterPro" id="IPR011057">
    <property type="entry name" value="Mss4-like_sf"/>
</dbReference>
<dbReference type="GO" id="GO:0016846">
    <property type="term" value="F:carbon-sulfur lyase activity"/>
    <property type="evidence" value="ECO:0007669"/>
    <property type="project" value="InterPro"/>
</dbReference>
<dbReference type="AlphaFoldDB" id="A0A4Y7PX51"/>